<dbReference type="InterPro" id="IPR003754">
    <property type="entry name" value="4pyrrol_synth_uPrphyn_synth"/>
</dbReference>
<dbReference type="SUPFAM" id="SSF69618">
    <property type="entry name" value="HemD-like"/>
    <property type="match status" value="1"/>
</dbReference>
<proteinExistence type="predicted"/>
<organism evidence="2 3">
    <name type="scientific">Tropicimonas aquimaris</name>
    <dbReference type="NCBI Taxonomy" id="914152"/>
    <lineage>
        <taxon>Bacteria</taxon>
        <taxon>Pseudomonadati</taxon>
        <taxon>Pseudomonadota</taxon>
        <taxon>Alphaproteobacteria</taxon>
        <taxon>Rhodobacterales</taxon>
        <taxon>Roseobacteraceae</taxon>
        <taxon>Tropicimonas</taxon>
    </lineage>
</organism>
<keyword evidence="3" id="KW-1185">Reference proteome</keyword>
<dbReference type="Pfam" id="PF02602">
    <property type="entry name" value="HEM4"/>
    <property type="match status" value="1"/>
</dbReference>
<dbReference type="GO" id="GO:0004852">
    <property type="term" value="F:uroporphyrinogen-III synthase activity"/>
    <property type="evidence" value="ECO:0007669"/>
    <property type="project" value="UniProtKB-EC"/>
</dbReference>
<dbReference type="EMBL" id="JBHTJT010000051">
    <property type="protein sequence ID" value="MFD0982302.1"/>
    <property type="molecule type" value="Genomic_DNA"/>
</dbReference>
<dbReference type="EC" id="4.2.1.75" evidence="2"/>
<gene>
    <name evidence="2" type="ORF">ACFQ2S_21925</name>
</gene>
<sequence length="240" mass="25718">MNISRTTLLLTRPEAASFRFRDEAEARLGAFGAVVISPLMEIVPVDFELPEPLPADWVFTSAHAIPEIAARIDARGRRAWCVGARTAQAAGNAGFGLCSVEPDVTSLSARIRAARPDGLILHAAGRHRRGDLVGELSAAGLQAQTVTVYDQLERPLSPEAQECLMTPGDVLAPLFSPRSARLLRQAAGGHVARLHAVAISQAAAEEWEAMPRERLEIARTPDADGVLEAMVSLFDADRSA</sequence>
<feature type="domain" description="Tetrapyrrole biosynthesis uroporphyrinogen III synthase" evidence="1">
    <location>
        <begin position="27"/>
        <end position="227"/>
    </location>
</feature>
<evidence type="ECO:0000259" key="1">
    <source>
        <dbReference type="Pfam" id="PF02602"/>
    </source>
</evidence>
<reference evidence="3" key="1">
    <citation type="journal article" date="2019" name="Int. J. Syst. Evol. Microbiol.">
        <title>The Global Catalogue of Microorganisms (GCM) 10K type strain sequencing project: providing services to taxonomists for standard genome sequencing and annotation.</title>
        <authorList>
            <consortium name="The Broad Institute Genomics Platform"/>
            <consortium name="The Broad Institute Genome Sequencing Center for Infectious Disease"/>
            <person name="Wu L."/>
            <person name="Ma J."/>
        </authorList>
    </citation>
    <scope>NUCLEOTIDE SEQUENCE [LARGE SCALE GENOMIC DNA]</scope>
    <source>
        <strain evidence="3">CCUG 60524</strain>
    </source>
</reference>
<keyword evidence="2" id="KW-0456">Lyase</keyword>
<dbReference type="Gene3D" id="3.40.50.10090">
    <property type="match status" value="2"/>
</dbReference>
<dbReference type="Proteomes" id="UP001597108">
    <property type="component" value="Unassembled WGS sequence"/>
</dbReference>
<comment type="caution">
    <text evidence="2">The sequence shown here is derived from an EMBL/GenBank/DDBJ whole genome shotgun (WGS) entry which is preliminary data.</text>
</comment>
<accession>A0ABW3IVU3</accession>
<name>A0ABW3IVU3_9RHOB</name>
<protein>
    <submittedName>
        <fullName evidence="2">Uroporphyrinogen-III synthase</fullName>
        <ecNumber evidence="2">4.2.1.75</ecNumber>
    </submittedName>
</protein>
<evidence type="ECO:0000313" key="2">
    <source>
        <dbReference type="EMBL" id="MFD0982302.1"/>
    </source>
</evidence>
<dbReference type="CDD" id="cd06578">
    <property type="entry name" value="HemD"/>
    <property type="match status" value="1"/>
</dbReference>
<dbReference type="InterPro" id="IPR036108">
    <property type="entry name" value="4pyrrol_syn_uPrphyn_synt_sf"/>
</dbReference>
<evidence type="ECO:0000313" key="3">
    <source>
        <dbReference type="Proteomes" id="UP001597108"/>
    </source>
</evidence>
<dbReference type="RefSeq" id="WP_386078042.1">
    <property type="nucleotide sequence ID" value="NZ_JBHTJT010000051.1"/>
</dbReference>